<keyword evidence="2" id="KW-1185">Reference proteome</keyword>
<comment type="caution">
    <text evidence="1">The sequence shown here is derived from an EMBL/GenBank/DDBJ whole genome shotgun (WGS) entry which is preliminary data.</text>
</comment>
<evidence type="ECO:0000313" key="1">
    <source>
        <dbReference type="EMBL" id="KAL0102834.1"/>
    </source>
</evidence>
<proteinExistence type="predicted"/>
<protein>
    <submittedName>
        <fullName evidence="1">Uncharacterized protein</fullName>
    </submittedName>
</protein>
<dbReference type="AlphaFoldDB" id="A0AAW2EGK5"/>
<evidence type="ECO:0000313" key="2">
    <source>
        <dbReference type="Proteomes" id="UP001430953"/>
    </source>
</evidence>
<dbReference type="Proteomes" id="UP001430953">
    <property type="component" value="Unassembled WGS sequence"/>
</dbReference>
<accession>A0AAW2EGK5</accession>
<sequence>MHVITVAWKSTYIALTRLYPGRRQRLVARGISIATGERCRVHYAHRIRADPLAPPRLTPRTSRSFSLHQKVNFKVATLAINVIRFYFLQRNDLEFNLTTRVWRLMNNAVGKWSRPTERIDATQRMSLALHVDINFGFASAMVVPVNPVCLSIRESSNATFMLSDKKKDVQFLFKFYFKKFPRRGSGSLCTLE</sequence>
<gene>
    <name evidence="1" type="ORF">PUN28_018255</name>
</gene>
<name>A0AAW2EGK5_9HYME</name>
<organism evidence="1 2">
    <name type="scientific">Cardiocondyla obscurior</name>
    <dbReference type="NCBI Taxonomy" id="286306"/>
    <lineage>
        <taxon>Eukaryota</taxon>
        <taxon>Metazoa</taxon>
        <taxon>Ecdysozoa</taxon>
        <taxon>Arthropoda</taxon>
        <taxon>Hexapoda</taxon>
        <taxon>Insecta</taxon>
        <taxon>Pterygota</taxon>
        <taxon>Neoptera</taxon>
        <taxon>Endopterygota</taxon>
        <taxon>Hymenoptera</taxon>
        <taxon>Apocrita</taxon>
        <taxon>Aculeata</taxon>
        <taxon>Formicoidea</taxon>
        <taxon>Formicidae</taxon>
        <taxon>Myrmicinae</taxon>
        <taxon>Cardiocondyla</taxon>
    </lineage>
</organism>
<dbReference type="EMBL" id="JADYXP020000022">
    <property type="protein sequence ID" value="KAL0102834.1"/>
    <property type="molecule type" value="Genomic_DNA"/>
</dbReference>
<reference evidence="1 2" key="1">
    <citation type="submission" date="2023-03" db="EMBL/GenBank/DDBJ databases">
        <title>High recombination rates correlate with genetic variation in Cardiocondyla obscurior ants.</title>
        <authorList>
            <person name="Errbii M."/>
        </authorList>
    </citation>
    <scope>NUCLEOTIDE SEQUENCE [LARGE SCALE GENOMIC DNA]</scope>
    <source>
        <strain evidence="1">Alpha-2009</strain>
        <tissue evidence="1">Whole body</tissue>
    </source>
</reference>